<accession>M6VHJ5</accession>
<name>M6VHJ5_9LEPT</name>
<evidence type="ECO:0000313" key="3">
    <source>
        <dbReference type="Proteomes" id="UP000012112"/>
    </source>
</evidence>
<gene>
    <name evidence="2" type="ORF">LEP1GSC172_1663</name>
</gene>
<sequence>MYETVWSKDKEMQRDKKRQELSKGHLKKIGILNKDKVFLR</sequence>
<evidence type="ECO:0000313" key="2">
    <source>
        <dbReference type="EMBL" id="EMO52609.1"/>
    </source>
</evidence>
<feature type="region of interest" description="Disordered" evidence="1">
    <location>
        <begin position="1"/>
        <end position="21"/>
    </location>
</feature>
<dbReference type="AlphaFoldDB" id="M6VHJ5"/>
<protein>
    <submittedName>
        <fullName evidence="2">Uncharacterized protein</fullName>
    </submittedName>
</protein>
<dbReference type="EMBL" id="AKWD02000055">
    <property type="protein sequence ID" value="EMO52609.1"/>
    <property type="molecule type" value="Genomic_DNA"/>
</dbReference>
<proteinExistence type="predicted"/>
<evidence type="ECO:0000256" key="1">
    <source>
        <dbReference type="SAM" id="MobiDB-lite"/>
    </source>
</evidence>
<dbReference type="Proteomes" id="UP000012112">
    <property type="component" value="Unassembled WGS sequence"/>
</dbReference>
<reference evidence="2 3" key="1">
    <citation type="submission" date="2013-01" db="EMBL/GenBank/DDBJ databases">
        <authorList>
            <person name="Harkins D.M."/>
            <person name="Durkin A.S."/>
            <person name="Brinkac L.M."/>
            <person name="Haft D.H."/>
            <person name="Selengut J.D."/>
            <person name="Sanka R."/>
            <person name="DePew J."/>
            <person name="Purushe J."/>
            <person name="Matthias M.A."/>
            <person name="Vinetz J.M."/>
            <person name="Sutton G.G."/>
            <person name="Nierman W.C."/>
            <person name="Fouts D.E."/>
        </authorList>
    </citation>
    <scope>NUCLEOTIDE SEQUENCE [LARGE SCALE GENOMIC DNA]</scope>
    <source>
        <strain evidence="2 3">HAI1536</strain>
    </source>
</reference>
<comment type="caution">
    <text evidence="2">The sequence shown here is derived from an EMBL/GenBank/DDBJ whole genome shotgun (WGS) entry which is preliminary data.</text>
</comment>
<organism evidence="2 3">
    <name type="scientific">Leptospira noguchii</name>
    <dbReference type="NCBI Taxonomy" id="28182"/>
    <lineage>
        <taxon>Bacteria</taxon>
        <taxon>Pseudomonadati</taxon>
        <taxon>Spirochaetota</taxon>
        <taxon>Spirochaetia</taxon>
        <taxon>Leptospirales</taxon>
        <taxon>Leptospiraceae</taxon>
        <taxon>Leptospira</taxon>
    </lineage>
</organism>